<dbReference type="Gene3D" id="3.90.1310.10">
    <property type="entry name" value="Penicillin-binding protein 2a (Domain 2)"/>
    <property type="match status" value="1"/>
</dbReference>
<dbReference type="HAMAP" id="MF_02081">
    <property type="entry name" value="MrdA_transpept"/>
    <property type="match status" value="1"/>
</dbReference>
<dbReference type="GO" id="GO:0008658">
    <property type="term" value="F:penicillin binding"/>
    <property type="evidence" value="ECO:0007669"/>
    <property type="project" value="UniProtKB-UniRule"/>
</dbReference>
<evidence type="ECO:0000256" key="14">
    <source>
        <dbReference type="HAMAP-Rule" id="MF_02081"/>
    </source>
</evidence>
<dbReference type="Gene3D" id="3.40.710.10">
    <property type="entry name" value="DD-peptidase/beta-lactamase superfamily"/>
    <property type="match status" value="1"/>
</dbReference>
<keyword evidence="6 14" id="KW-0645">Protease</keyword>
<keyword evidence="3 14" id="KW-1003">Cell membrane</keyword>
<dbReference type="PANTHER" id="PTHR30627:SF2">
    <property type="entry name" value="PEPTIDOGLYCAN D,D-TRANSPEPTIDASE MRDA"/>
    <property type="match status" value="1"/>
</dbReference>
<keyword evidence="10 14" id="KW-0573">Peptidoglycan synthesis</keyword>
<dbReference type="GO" id="GO:0008360">
    <property type="term" value="P:regulation of cell shape"/>
    <property type="evidence" value="ECO:0007669"/>
    <property type="project" value="UniProtKB-KW"/>
</dbReference>
<dbReference type="GO" id="GO:0006508">
    <property type="term" value="P:proteolysis"/>
    <property type="evidence" value="ECO:0007669"/>
    <property type="project" value="UniProtKB-KW"/>
</dbReference>
<sequence>MINDITLKDHTQERRTFLSRLLIGGIITILLVGFLISRLIYLQIYQHEYYSTVSDNNRIYRQTVVPTRGLIYDRNGILLADNKPSFNLTVIREKVSDMDASISLIQSLIDLPEQEVEEFKQRLRRRGVPLSSVPVTYALSEDEIAKLAVNQFHLPGFQVEAQLVRSYPLGAPIAHALGYLSSITEAELRNLNAEEYRGTHQMGKIGIERFYESLLHGQVGYETVEKNARGQIMKVLDRVDPVPGEDLVLHLDSQLQLAAWEALGDYRGGVVALDVATGGVLAMVSKPAFDPNLFVSGISQAAYSALNDPVETPLFNRALAKYAPGSTMKPFIGLAGLDFGVRTREYQVQDPGYFILQGDSHIYHDWTWWITETGHDLVNLAKAIYQSCDTYFWDMALDLGIDQMAEFLDKFGFGQNTSVDISQASQGTLPSRAWKMETLGQPWYPGETLNSAIGQGYTEATPLQLATATMVLANKGQWRQPMLLKRVGLLNEDIQHESAIPDVTLKNPDDWNFMHQAMQDVVHKDDGGYRNNGTAYPYITMLEKMPYHMAGKSGTAQVIGMAADFDNDAEVPERYRDHALFISFAPVENPSIALAVFIEHGVGGSGVAGPIAKIILDAYLLDEFGEVKQAFLAEPEQEPELQISSIEAMQEQL</sequence>
<name>A0A2A5CBJ8_9GAMM</name>
<keyword evidence="14" id="KW-0479">Metal-binding</keyword>
<comment type="caution">
    <text evidence="17">The sequence shown here is derived from an EMBL/GenBank/DDBJ whole genome shotgun (WGS) entry which is preliminary data.</text>
</comment>
<reference evidence="18" key="1">
    <citation type="submission" date="2017-08" db="EMBL/GenBank/DDBJ databases">
        <title>A dynamic microbial community with high functional redundancy inhabits the cold, oxic subseafloor aquifer.</title>
        <authorList>
            <person name="Tully B.J."/>
            <person name="Wheat C.G."/>
            <person name="Glazer B.T."/>
            <person name="Huber J.A."/>
        </authorList>
    </citation>
    <scope>NUCLEOTIDE SEQUENCE [LARGE SCALE GENOMIC DNA]</scope>
</reference>
<dbReference type="SUPFAM" id="SSF56601">
    <property type="entry name" value="beta-lactamase/transpeptidase-like"/>
    <property type="match status" value="1"/>
</dbReference>
<keyword evidence="11 14" id="KW-1133">Transmembrane helix</keyword>
<comment type="function">
    <text evidence="14">Catalyzes cross-linking of the peptidoglycan cell wall.</text>
</comment>
<evidence type="ECO:0000256" key="1">
    <source>
        <dbReference type="ARBA" id="ARBA00004167"/>
    </source>
</evidence>
<feature type="active site" description="Acyl-ester intermediate" evidence="14">
    <location>
        <position position="326"/>
    </location>
</feature>
<feature type="transmembrane region" description="Helical" evidence="14">
    <location>
        <begin position="21"/>
        <end position="41"/>
    </location>
</feature>
<keyword evidence="14" id="KW-0862">Zinc</keyword>
<evidence type="ECO:0000256" key="10">
    <source>
        <dbReference type="ARBA" id="ARBA00022984"/>
    </source>
</evidence>
<feature type="binding site" evidence="14">
    <location>
        <position position="375"/>
    </location>
    <ligand>
        <name>Zn(2+)</name>
        <dbReference type="ChEBI" id="CHEBI:29105"/>
    </ligand>
</feature>
<gene>
    <name evidence="14 17" type="primary">mrdA</name>
    <name evidence="17" type="ORF">COA71_09770</name>
</gene>
<keyword evidence="4 14" id="KW-0997">Cell inner membrane</keyword>
<keyword evidence="7 14" id="KW-0812">Transmembrane</keyword>
<keyword evidence="13 14" id="KW-0961">Cell wall biogenesis/degradation</keyword>
<comment type="catalytic activity">
    <reaction evidence="14">
        <text>Preferential cleavage: (Ac)2-L-Lys-D-Ala-|-D-Ala. Also transpeptidation of peptidyl-alanyl moieties that are N-acyl substituents of D-alanine.</text>
        <dbReference type="EC" id="3.4.16.4"/>
    </reaction>
</comment>
<dbReference type="EMBL" id="NVWI01000007">
    <property type="protein sequence ID" value="PCJ40881.1"/>
    <property type="molecule type" value="Genomic_DNA"/>
</dbReference>
<feature type="domain" description="Penicillin-binding protein transpeptidase" evidence="15">
    <location>
        <begin position="268"/>
        <end position="616"/>
    </location>
</feature>
<evidence type="ECO:0000256" key="7">
    <source>
        <dbReference type="ARBA" id="ARBA00022692"/>
    </source>
</evidence>
<comment type="cofactor">
    <cofactor evidence="14">
        <name>Zn(2+)</name>
        <dbReference type="ChEBI" id="CHEBI:29105"/>
    </cofactor>
    <text evidence="14">Binds one Zn(2+) ion per subunit.</text>
</comment>
<evidence type="ECO:0000256" key="12">
    <source>
        <dbReference type="ARBA" id="ARBA00023136"/>
    </source>
</evidence>
<keyword evidence="12 14" id="KW-0472">Membrane</keyword>
<proteinExistence type="inferred from homology"/>
<dbReference type="PANTHER" id="PTHR30627">
    <property type="entry name" value="PEPTIDOGLYCAN D,D-TRANSPEPTIDASE"/>
    <property type="match status" value="1"/>
</dbReference>
<dbReference type="Pfam" id="PF00905">
    <property type="entry name" value="Transpeptidase"/>
    <property type="match status" value="1"/>
</dbReference>
<dbReference type="GO" id="GO:0009002">
    <property type="term" value="F:serine-type D-Ala-D-Ala carboxypeptidase activity"/>
    <property type="evidence" value="ECO:0007669"/>
    <property type="project" value="UniProtKB-UniRule"/>
</dbReference>
<evidence type="ECO:0000259" key="15">
    <source>
        <dbReference type="Pfam" id="PF00905"/>
    </source>
</evidence>
<dbReference type="GO" id="GO:0071972">
    <property type="term" value="F:peptidoglycan L,D-transpeptidase activity"/>
    <property type="evidence" value="ECO:0007669"/>
    <property type="project" value="TreeGrafter"/>
</dbReference>
<evidence type="ECO:0000256" key="13">
    <source>
        <dbReference type="ARBA" id="ARBA00023316"/>
    </source>
</evidence>
<evidence type="ECO:0000256" key="9">
    <source>
        <dbReference type="ARBA" id="ARBA00022960"/>
    </source>
</evidence>
<dbReference type="InterPro" id="IPR012338">
    <property type="entry name" value="Beta-lactam/transpept-like"/>
</dbReference>
<dbReference type="Gene3D" id="3.30.1390.30">
    <property type="entry name" value="Penicillin-binding protein 2a, domain 3"/>
    <property type="match status" value="1"/>
</dbReference>
<dbReference type="InterPro" id="IPR036138">
    <property type="entry name" value="PBP_dimer_sf"/>
</dbReference>
<dbReference type="SUPFAM" id="SSF56519">
    <property type="entry name" value="Penicillin binding protein dimerisation domain"/>
    <property type="match status" value="1"/>
</dbReference>
<protein>
    <recommendedName>
        <fullName evidence="14">Peptidoglycan D,D-transpeptidase MrdA</fullName>
        <ecNumber evidence="14">3.4.16.4</ecNumber>
    </recommendedName>
    <alternativeName>
        <fullName evidence="14">Penicillin-binding protein 2</fullName>
        <shortName evidence="14">PBP-2</shortName>
    </alternativeName>
</protein>
<dbReference type="NCBIfam" id="TIGR03423">
    <property type="entry name" value="pbp2_mrdA"/>
    <property type="match status" value="1"/>
</dbReference>
<dbReference type="InterPro" id="IPR017790">
    <property type="entry name" value="Penicillin-binding_protein_2"/>
</dbReference>
<keyword evidence="5 14" id="KW-0121">Carboxypeptidase</keyword>
<comment type="similarity">
    <text evidence="14">Belongs to the transpeptidase family. MrdA subfamily.</text>
</comment>
<dbReference type="InterPro" id="IPR005311">
    <property type="entry name" value="PBP_dimer"/>
</dbReference>
<keyword evidence="9 14" id="KW-0133">Cell shape</keyword>
<feature type="binding site" evidence="14">
    <location>
        <position position="365"/>
    </location>
    <ligand>
        <name>Zn(2+)</name>
        <dbReference type="ChEBI" id="CHEBI:29105"/>
    </ligand>
</feature>
<dbReference type="GO" id="GO:0005886">
    <property type="term" value="C:plasma membrane"/>
    <property type="evidence" value="ECO:0007669"/>
    <property type="project" value="UniProtKB-SubCell"/>
</dbReference>
<dbReference type="Pfam" id="PF03717">
    <property type="entry name" value="PBP_dimer"/>
    <property type="match status" value="1"/>
</dbReference>
<dbReference type="InterPro" id="IPR050515">
    <property type="entry name" value="Beta-lactam/transpept"/>
</dbReference>
<evidence type="ECO:0000313" key="17">
    <source>
        <dbReference type="EMBL" id="PCJ40881.1"/>
    </source>
</evidence>
<evidence type="ECO:0000313" key="18">
    <source>
        <dbReference type="Proteomes" id="UP000228987"/>
    </source>
</evidence>
<comment type="subcellular location">
    <subcellularLocation>
        <location evidence="14">Cell inner membrane</location>
        <topology evidence="14">Single-pass membrane protein</topology>
    </subcellularLocation>
    <subcellularLocation>
        <location evidence="2">Cell membrane</location>
    </subcellularLocation>
    <subcellularLocation>
        <location evidence="1">Membrane</location>
        <topology evidence="1">Single-pass membrane protein</topology>
    </subcellularLocation>
</comment>
<keyword evidence="8 14" id="KW-0378">Hydrolase</keyword>
<feature type="domain" description="Penicillin-binding protein dimerisation" evidence="16">
    <location>
        <begin position="64"/>
        <end position="235"/>
    </location>
</feature>
<dbReference type="AlphaFoldDB" id="A0A2A5CBJ8"/>
<dbReference type="GO" id="GO:0071555">
    <property type="term" value="P:cell wall organization"/>
    <property type="evidence" value="ECO:0007669"/>
    <property type="project" value="UniProtKB-KW"/>
</dbReference>
<feature type="binding site" evidence="14">
    <location>
        <position position="350"/>
    </location>
    <ligand>
        <name>Zn(2+)</name>
        <dbReference type="ChEBI" id="CHEBI:29105"/>
    </ligand>
</feature>
<evidence type="ECO:0000256" key="3">
    <source>
        <dbReference type="ARBA" id="ARBA00022475"/>
    </source>
</evidence>
<evidence type="ECO:0000256" key="5">
    <source>
        <dbReference type="ARBA" id="ARBA00022645"/>
    </source>
</evidence>
<dbReference type="GO" id="GO:0008270">
    <property type="term" value="F:zinc ion binding"/>
    <property type="evidence" value="ECO:0007669"/>
    <property type="project" value="UniProtKB-UniRule"/>
</dbReference>
<evidence type="ECO:0000256" key="6">
    <source>
        <dbReference type="ARBA" id="ARBA00022670"/>
    </source>
</evidence>
<evidence type="ECO:0000256" key="4">
    <source>
        <dbReference type="ARBA" id="ARBA00022519"/>
    </source>
</evidence>
<dbReference type="EC" id="3.4.16.4" evidence="14"/>
<dbReference type="Proteomes" id="UP000228987">
    <property type="component" value="Unassembled WGS sequence"/>
</dbReference>
<comment type="pathway">
    <text evidence="14">Cell wall biogenesis; peptidoglycan biosynthesis.</text>
</comment>
<evidence type="ECO:0000259" key="16">
    <source>
        <dbReference type="Pfam" id="PF03717"/>
    </source>
</evidence>
<feature type="binding site" evidence="14">
    <location>
        <position position="388"/>
    </location>
    <ligand>
        <name>Zn(2+)</name>
        <dbReference type="ChEBI" id="CHEBI:29105"/>
    </ligand>
</feature>
<dbReference type="GO" id="GO:0009252">
    <property type="term" value="P:peptidoglycan biosynthetic process"/>
    <property type="evidence" value="ECO:0007669"/>
    <property type="project" value="UniProtKB-UniRule"/>
</dbReference>
<evidence type="ECO:0000256" key="8">
    <source>
        <dbReference type="ARBA" id="ARBA00022801"/>
    </source>
</evidence>
<accession>A0A2A5CBJ8</accession>
<evidence type="ECO:0000256" key="2">
    <source>
        <dbReference type="ARBA" id="ARBA00004236"/>
    </source>
</evidence>
<evidence type="ECO:0000256" key="11">
    <source>
        <dbReference type="ARBA" id="ARBA00022989"/>
    </source>
</evidence>
<dbReference type="InterPro" id="IPR001460">
    <property type="entry name" value="PCN-bd_Tpept"/>
</dbReference>
<organism evidence="17 18">
    <name type="scientific">SAR86 cluster bacterium</name>
    <dbReference type="NCBI Taxonomy" id="2030880"/>
    <lineage>
        <taxon>Bacteria</taxon>
        <taxon>Pseudomonadati</taxon>
        <taxon>Pseudomonadota</taxon>
        <taxon>Gammaproteobacteria</taxon>
        <taxon>SAR86 cluster</taxon>
    </lineage>
</organism>